<dbReference type="Proteomes" id="UP001626536">
    <property type="component" value="Chromosome"/>
</dbReference>
<feature type="signal peptide" evidence="1">
    <location>
        <begin position="1"/>
        <end position="31"/>
    </location>
</feature>
<sequence length="105" mass="11027">MIKSRKSVEIQALKLTMAGIAVSCLGAAVFAAPLTVTPKSKIYDAGGQTVEHRSAYVTPYGPLAKGPALQLGHAAKGEDEDCVKVTRVVGPDGRIYVTRGLICQD</sequence>
<organism evidence="2 3">
    <name type="scientific">Methylocapsa polymorpha</name>
    <dbReference type="NCBI Taxonomy" id="3080828"/>
    <lineage>
        <taxon>Bacteria</taxon>
        <taxon>Pseudomonadati</taxon>
        <taxon>Pseudomonadota</taxon>
        <taxon>Alphaproteobacteria</taxon>
        <taxon>Hyphomicrobiales</taxon>
        <taxon>Beijerinckiaceae</taxon>
        <taxon>Methylocapsa</taxon>
    </lineage>
</organism>
<protein>
    <submittedName>
        <fullName evidence="2">Uncharacterized protein</fullName>
    </submittedName>
</protein>
<dbReference type="RefSeq" id="WP_407339274.1">
    <property type="nucleotide sequence ID" value="NZ_CP136862.1"/>
</dbReference>
<evidence type="ECO:0000313" key="2">
    <source>
        <dbReference type="EMBL" id="WOJ89828.1"/>
    </source>
</evidence>
<name>A0ABZ0HTE5_9HYPH</name>
<keyword evidence="1" id="KW-0732">Signal</keyword>
<evidence type="ECO:0000256" key="1">
    <source>
        <dbReference type="SAM" id="SignalP"/>
    </source>
</evidence>
<gene>
    <name evidence="2" type="ORF">RZS28_00495</name>
</gene>
<accession>A0ABZ0HTE5</accession>
<evidence type="ECO:0000313" key="3">
    <source>
        <dbReference type="Proteomes" id="UP001626536"/>
    </source>
</evidence>
<reference evidence="2 3" key="1">
    <citation type="submission" date="2023-10" db="EMBL/GenBank/DDBJ databases">
        <title>Novel methanotroph of the genus Methylocapsa from a subarctic wetland.</title>
        <authorList>
            <person name="Belova S.E."/>
            <person name="Oshkin I.Y."/>
            <person name="Miroshnikov K."/>
            <person name="Dedysh S.N."/>
        </authorList>
    </citation>
    <scope>NUCLEOTIDE SEQUENCE [LARGE SCALE GENOMIC DNA]</scope>
    <source>
        <strain evidence="2 3">RX1</strain>
    </source>
</reference>
<proteinExistence type="predicted"/>
<keyword evidence="3" id="KW-1185">Reference proteome</keyword>
<feature type="chain" id="PRO_5046290797" evidence="1">
    <location>
        <begin position="32"/>
        <end position="105"/>
    </location>
</feature>
<dbReference type="EMBL" id="CP136862">
    <property type="protein sequence ID" value="WOJ89828.1"/>
    <property type="molecule type" value="Genomic_DNA"/>
</dbReference>